<dbReference type="PANTHER" id="PTHR18964">
    <property type="entry name" value="ROK (REPRESSOR, ORF, KINASE) FAMILY"/>
    <property type="match status" value="1"/>
</dbReference>
<protein>
    <submittedName>
        <fullName evidence="2">ROK family protein</fullName>
    </submittedName>
</protein>
<dbReference type="PANTHER" id="PTHR18964:SF146">
    <property type="entry name" value="POLYPHOSPHATE GLUCOKINASE"/>
    <property type="match status" value="1"/>
</dbReference>
<sequence length="260" mass="28064">MAKKQDRYAVGIDIGGTGIKGALVDLKKGALVGERKKVKTPEGAPIDAVKAAVRTVYDEILGQPEAEGIDPLVGLCMPSVIRRGVAWTAANIAQEWVGFDARTAFSEVIGKNVSLMNDADAAGYGEVRYGEAADNVGSVLVLTLGTGIGSALIHDGRLYPNTELGHMELDGHEDYEKFASAKVREREELSFEEWGRRLSAYFQKLQVLLQPDEFIISGGISKQADDFIHLIEVDTPVKVAKLKNNAGIIGAALLAVERWD</sequence>
<dbReference type="InterPro" id="IPR000600">
    <property type="entry name" value="ROK"/>
</dbReference>
<reference evidence="2" key="1">
    <citation type="submission" date="2018-03" db="EMBL/GenBank/DDBJ databases">
        <authorList>
            <person name="Nunes O.C."/>
            <person name="Lopes A.R."/>
            <person name="Froufe H."/>
            <person name="Munoz-Merida A."/>
            <person name="Barroso C."/>
            <person name="Egas C."/>
        </authorList>
    </citation>
    <scope>NUCLEOTIDE SEQUENCE</scope>
    <source>
        <strain evidence="2">ON4</strain>
    </source>
</reference>
<dbReference type="Gene3D" id="3.30.420.40">
    <property type="match status" value="2"/>
</dbReference>
<dbReference type="SUPFAM" id="SSF53067">
    <property type="entry name" value="Actin-like ATPase domain"/>
    <property type="match status" value="1"/>
</dbReference>
<reference evidence="2" key="2">
    <citation type="journal article" date="2022" name="Sci. Rep.">
        <title>In silico prediction of the enzymes involved in the degradation of the herbicide molinate by Gulosibacter molinativorax ON4T.</title>
        <authorList>
            <person name="Lopes A.R."/>
            <person name="Bunin E."/>
            <person name="Viana A.T."/>
            <person name="Froufe H."/>
            <person name="Munoz-Merida A."/>
            <person name="Pinho D."/>
            <person name="Figueiredo J."/>
            <person name="Barroso C."/>
            <person name="Vaz-Moreira I."/>
            <person name="Bellanger X."/>
            <person name="Egas C."/>
            <person name="Nunes O.C."/>
        </authorList>
    </citation>
    <scope>NUCLEOTIDE SEQUENCE</scope>
    <source>
        <strain evidence="2">ON4</strain>
    </source>
</reference>
<dbReference type="Pfam" id="PF00480">
    <property type="entry name" value="ROK"/>
    <property type="match status" value="1"/>
</dbReference>
<dbReference type="EMBL" id="PXVD01000003">
    <property type="protein sequence ID" value="MDJ1370303.1"/>
    <property type="molecule type" value="Genomic_DNA"/>
</dbReference>
<accession>A0ABT7C5C4</accession>
<dbReference type="CDD" id="cd24058">
    <property type="entry name" value="ASKHA_NBD_ROK_PPGK"/>
    <property type="match status" value="1"/>
</dbReference>
<dbReference type="Proteomes" id="UP001170379">
    <property type="component" value="Unassembled WGS sequence"/>
</dbReference>
<keyword evidence="3" id="KW-1185">Reference proteome</keyword>
<name>A0ABT7C5C4_9MICO</name>
<gene>
    <name evidence="2" type="ORF">C7K25_02765</name>
</gene>
<evidence type="ECO:0000256" key="1">
    <source>
        <dbReference type="ARBA" id="ARBA00006479"/>
    </source>
</evidence>
<organism evidence="2 3">
    <name type="scientific">Gulosibacter molinativorax</name>
    <dbReference type="NCBI Taxonomy" id="256821"/>
    <lineage>
        <taxon>Bacteria</taxon>
        <taxon>Bacillati</taxon>
        <taxon>Actinomycetota</taxon>
        <taxon>Actinomycetes</taxon>
        <taxon>Micrococcales</taxon>
        <taxon>Microbacteriaceae</taxon>
        <taxon>Gulosibacter</taxon>
    </lineage>
</organism>
<comment type="caution">
    <text evidence="2">The sequence shown here is derived from an EMBL/GenBank/DDBJ whole genome shotgun (WGS) entry which is preliminary data.</text>
</comment>
<evidence type="ECO:0000313" key="2">
    <source>
        <dbReference type="EMBL" id="MDJ1370303.1"/>
    </source>
</evidence>
<comment type="similarity">
    <text evidence="1">Belongs to the ROK (NagC/XylR) family.</text>
</comment>
<dbReference type="InterPro" id="IPR043129">
    <property type="entry name" value="ATPase_NBD"/>
</dbReference>
<dbReference type="NCBIfam" id="NF045942">
    <property type="entry name" value="PolPhglucPhase"/>
    <property type="match status" value="1"/>
</dbReference>
<dbReference type="RefSeq" id="WP_026935689.1">
    <property type="nucleotide sequence ID" value="NZ_CP028426.1"/>
</dbReference>
<proteinExistence type="inferred from homology"/>
<evidence type="ECO:0000313" key="3">
    <source>
        <dbReference type="Proteomes" id="UP001170379"/>
    </source>
</evidence>